<reference evidence="3 4" key="1">
    <citation type="submission" date="2015-09" db="EMBL/GenBank/DDBJ databases">
        <title>Draft genome sequence of Kouleothrix aurantiaca JCM 19913.</title>
        <authorList>
            <person name="Hemp J."/>
        </authorList>
    </citation>
    <scope>NUCLEOTIDE SEQUENCE [LARGE SCALE GENOMIC DNA]</scope>
    <source>
        <strain evidence="3 4">COM-B</strain>
    </source>
</reference>
<keyword evidence="1" id="KW-0238">DNA-binding</keyword>
<dbReference type="Gene3D" id="1.10.10.10">
    <property type="entry name" value="Winged helix-like DNA-binding domain superfamily/Winged helix DNA-binding domain"/>
    <property type="match status" value="1"/>
</dbReference>
<evidence type="ECO:0000313" key="4">
    <source>
        <dbReference type="Proteomes" id="UP000050509"/>
    </source>
</evidence>
<protein>
    <recommendedName>
        <fullName evidence="2">OmpR/PhoB-type domain-containing protein</fullName>
    </recommendedName>
</protein>
<evidence type="ECO:0000313" key="3">
    <source>
        <dbReference type="EMBL" id="KPV54223.1"/>
    </source>
</evidence>
<dbReference type="GO" id="GO:0000160">
    <property type="term" value="P:phosphorelay signal transduction system"/>
    <property type="evidence" value="ECO:0007669"/>
    <property type="project" value="InterPro"/>
</dbReference>
<organism evidence="3 4">
    <name type="scientific">Kouleothrix aurantiaca</name>
    <dbReference type="NCBI Taxonomy" id="186479"/>
    <lineage>
        <taxon>Bacteria</taxon>
        <taxon>Bacillati</taxon>
        <taxon>Chloroflexota</taxon>
        <taxon>Chloroflexia</taxon>
        <taxon>Chloroflexales</taxon>
        <taxon>Roseiflexineae</taxon>
        <taxon>Roseiflexaceae</taxon>
        <taxon>Kouleothrix</taxon>
    </lineage>
</organism>
<dbReference type="GO" id="GO:0006355">
    <property type="term" value="P:regulation of DNA-templated transcription"/>
    <property type="evidence" value="ECO:0007669"/>
    <property type="project" value="InterPro"/>
</dbReference>
<keyword evidence="4" id="KW-1185">Reference proteome</keyword>
<evidence type="ECO:0000256" key="1">
    <source>
        <dbReference type="ARBA" id="ARBA00023125"/>
    </source>
</evidence>
<feature type="domain" description="OmpR/PhoB-type" evidence="2">
    <location>
        <begin position="37"/>
        <end position="74"/>
    </location>
</feature>
<dbReference type="InterPro" id="IPR001867">
    <property type="entry name" value="OmpR/PhoB-type_DNA-bd"/>
</dbReference>
<dbReference type="InterPro" id="IPR016032">
    <property type="entry name" value="Sig_transdc_resp-reg_C-effctor"/>
</dbReference>
<proteinExistence type="predicted"/>
<dbReference type="GO" id="GO:0003677">
    <property type="term" value="F:DNA binding"/>
    <property type="evidence" value="ECO:0007669"/>
    <property type="project" value="UniProtKB-KW"/>
</dbReference>
<evidence type="ECO:0000259" key="2">
    <source>
        <dbReference type="Pfam" id="PF00486"/>
    </source>
</evidence>
<sequence length="78" mass="8759">MPIGTKLPPCLDKRIIQDGAAAIGQGGLDHRLHLHSGDETEYLWAYIRRLRRKIEPDASNPRYILTQPGVGYYFVAPA</sequence>
<dbReference type="Proteomes" id="UP000050509">
    <property type="component" value="Unassembled WGS sequence"/>
</dbReference>
<dbReference type="SUPFAM" id="SSF46894">
    <property type="entry name" value="C-terminal effector domain of the bipartite response regulators"/>
    <property type="match status" value="1"/>
</dbReference>
<dbReference type="Pfam" id="PF00486">
    <property type="entry name" value="Trans_reg_C"/>
    <property type="match status" value="1"/>
</dbReference>
<accession>A0A0P9DL28</accession>
<gene>
    <name evidence="3" type="ORF">SE17_05030</name>
</gene>
<dbReference type="AlphaFoldDB" id="A0A0P9DL28"/>
<comment type="caution">
    <text evidence="3">The sequence shown here is derived from an EMBL/GenBank/DDBJ whole genome shotgun (WGS) entry which is preliminary data.</text>
</comment>
<dbReference type="InterPro" id="IPR036388">
    <property type="entry name" value="WH-like_DNA-bd_sf"/>
</dbReference>
<dbReference type="EMBL" id="LJCR01000091">
    <property type="protein sequence ID" value="KPV54223.1"/>
    <property type="molecule type" value="Genomic_DNA"/>
</dbReference>
<name>A0A0P9DL28_9CHLR</name>